<dbReference type="GO" id="GO:0006006">
    <property type="term" value="P:glucose metabolic process"/>
    <property type="evidence" value="ECO:0007669"/>
    <property type="project" value="TreeGrafter"/>
</dbReference>
<keyword evidence="5" id="KW-0460">Magnesium</keyword>
<dbReference type="EMBL" id="GECZ01020433">
    <property type="protein sequence ID" value="JAS49336.1"/>
    <property type="molecule type" value="Transcribed_RNA"/>
</dbReference>
<sequence>MIPKVITLGTLCSALFVCVSIYLNISPDDELSIRLKYVLQGLIEVENRFKSESPKVAVGYGACNDLFVEGKQILEFDSNVKPKHCDEISSETDLKNTFAYFFRHGAAAERYMPNSTLFDELVSRASGMDGAHFTLGGNAPLMAQRLSQEGCQVLLAATMTPRLRHSIAPNLKVVGGTAARDDVHLILEYKAGDLWGPYTAPRANRFIIHNDNNNPVISSLEEFQQALKSFNTDLLVVSGLQMMDNYPFEKGERRKRLLGVREQMLSQSPMTRIHFEMASYTEIVLLEQLVDLIIPHSDSLGMNEQELANLVSLYQFGNVSFVSDSNPRVATVLDQMRHLLRLIETSSKEKPGSRKLTRIHVHTLAYQAILTVDTTLWPHSDIAAAKASLTAYRHVCASPQVDPDKAKLIMDDSFSVSLGSSGRVVIEPQRPVSCWREGSLHLCVAPVLVCKVSVQTAGGGDNISAAALAMQL</sequence>
<keyword evidence="2" id="KW-0808">Transferase</keyword>
<dbReference type="Pfam" id="PF04587">
    <property type="entry name" value="ADP_PFK_GK"/>
    <property type="match status" value="1"/>
</dbReference>
<dbReference type="PROSITE" id="PS51255">
    <property type="entry name" value="ADPK"/>
    <property type="match status" value="1"/>
</dbReference>
<dbReference type="InterPro" id="IPR007666">
    <property type="entry name" value="ADP_PFK/GK"/>
</dbReference>
<evidence type="ECO:0000313" key="7">
    <source>
        <dbReference type="EMBL" id="JAS49336.1"/>
    </source>
</evidence>
<dbReference type="GO" id="GO:0046872">
    <property type="term" value="F:metal ion binding"/>
    <property type="evidence" value="ECO:0007669"/>
    <property type="project" value="UniProtKB-KW"/>
</dbReference>
<dbReference type="PANTHER" id="PTHR21208:SF1">
    <property type="entry name" value="ADP-DEPENDENT GLUCOKINASE"/>
    <property type="match status" value="1"/>
</dbReference>
<keyword evidence="1" id="KW-0963">Cytoplasm</keyword>
<evidence type="ECO:0000256" key="1">
    <source>
        <dbReference type="ARBA" id="ARBA00022490"/>
    </source>
</evidence>
<keyword evidence="4" id="KW-0418">Kinase</keyword>
<dbReference type="GO" id="GO:0005783">
    <property type="term" value="C:endoplasmic reticulum"/>
    <property type="evidence" value="ECO:0007669"/>
    <property type="project" value="TreeGrafter"/>
</dbReference>
<keyword evidence="6" id="KW-0324">Glycolysis</keyword>
<evidence type="ECO:0000313" key="8">
    <source>
        <dbReference type="EMBL" id="JAS51862.1"/>
    </source>
</evidence>
<accession>A0A1B6FNT9</accession>
<dbReference type="InterPro" id="IPR029056">
    <property type="entry name" value="Ribokinase-like"/>
</dbReference>
<evidence type="ECO:0000256" key="6">
    <source>
        <dbReference type="ARBA" id="ARBA00023152"/>
    </source>
</evidence>
<reference evidence="8" key="1">
    <citation type="submission" date="2015-11" db="EMBL/GenBank/DDBJ databases">
        <title>De novo transcriptome assembly of four potential Pierce s Disease insect vectors from Arizona vineyards.</title>
        <authorList>
            <person name="Tassone E.E."/>
        </authorList>
    </citation>
    <scope>NUCLEOTIDE SEQUENCE</scope>
</reference>
<evidence type="ECO:0000256" key="2">
    <source>
        <dbReference type="ARBA" id="ARBA00022679"/>
    </source>
</evidence>
<gene>
    <name evidence="7" type="ORF">g.35802</name>
    <name evidence="8" type="ORF">g.35803</name>
</gene>
<proteinExistence type="predicted"/>
<evidence type="ECO:0008006" key="9">
    <source>
        <dbReference type="Google" id="ProtNLM"/>
    </source>
</evidence>
<dbReference type="EMBL" id="GECZ01017907">
    <property type="protein sequence ID" value="JAS51862.1"/>
    <property type="molecule type" value="Transcribed_RNA"/>
</dbReference>
<organism evidence="8">
    <name type="scientific">Cuerna arida</name>
    <dbReference type="NCBI Taxonomy" id="1464854"/>
    <lineage>
        <taxon>Eukaryota</taxon>
        <taxon>Metazoa</taxon>
        <taxon>Ecdysozoa</taxon>
        <taxon>Arthropoda</taxon>
        <taxon>Hexapoda</taxon>
        <taxon>Insecta</taxon>
        <taxon>Pterygota</taxon>
        <taxon>Neoptera</taxon>
        <taxon>Paraneoptera</taxon>
        <taxon>Hemiptera</taxon>
        <taxon>Auchenorrhyncha</taxon>
        <taxon>Membracoidea</taxon>
        <taxon>Cicadellidae</taxon>
        <taxon>Cicadellinae</taxon>
        <taxon>Proconiini</taxon>
        <taxon>Cuerna</taxon>
    </lineage>
</organism>
<evidence type="ECO:0000256" key="4">
    <source>
        <dbReference type="ARBA" id="ARBA00022777"/>
    </source>
</evidence>
<name>A0A1B6FNT9_9HEMI</name>
<dbReference type="GO" id="GO:0006096">
    <property type="term" value="P:glycolytic process"/>
    <property type="evidence" value="ECO:0007669"/>
    <property type="project" value="UniProtKB-KW"/>
</dbReference>
<protein>
    <recommendedName>
        <fullName evidence="9">Carbohydrate kinase PfkB domain-containing protein</fullName>
    </recommendedName>
</protein>
<keyword evidence="3" id="KW-0479">Metal-binding</keyword>
<dbReference type="SUPFAM" id="SSF53613">
    <property type="entry name" value="Ribokinase-like"/>
    <property type="match status" value="1"/>
</dbReference>
<dbReference type="AlphaFoldDB" id="A0A1B6FNT9"/>
<evidence type="ECO:0000256" key="5">
    <source>
        <dbReference type="ARBA" id="ARBA00022842"/>
    </source>
</evidence>
<dbReference type="Gene3D" id="3.40.1190.20">
    <property type="match status" value="1"/>
</dbReference>
<dbReference type="GO" id="GO:0043843">
    <property type="term" value="F:ADP-specific glucokinase activity"/>
    <property type="evidence" value="ECO:0007669"/>
    <property type="project" value="TreeGrafter"/>
</dbReference>
<dbReference type="PANTHER" id="PTHR21208">
    <property type="entry name" value="ADP-DEPENDENT GLUCOKINASE"/>
    <property type="match status" value="1"/>
</dbReference>
<evidence type="ECO:0000256" key="3">
    <source>
        <dbReference type="ARBA" id="ARBA00022723"/>
    </source>
</evidence>